<sequence>MSPPPGGGELPVTKTPGLKRRRITRACDYCHQRSVRCQQVGDGPPCRNCLDFGQPCTFNRVPKKRGAPPRNRVNDDARSAHRVSPQGPSPPASLPFRTGPAGAGGVVGVYGDGIPAPGADLTTAPLAVDNTVAVATQARIMDLVELYFEIVYPIFPFFHRPSFLRRTSRAEYTADRSLFGVTMAVCALVAGRVRDGAVSNPRWDTTELSKTPPQVFYERARDELRRDPMRSDLNALRTHAVLALASIQFGFVREMHYHIGQYHTLVAMDNLHDEAEWPQGMGIIEREERRRLFWSIYTLDIYTSIVWGGVVRSREQQFKVSYPIEVDDDFISDTVPEPSPQTSPTGSNWLYGWNFTTDLYRILEHALARFRESKSDSGRQTSFLHDIFFRDRAENSITVASVREYVMQMYLALPECFRQIPRDITFDPHKDLFGFQAANITATVQLLRMVLFSVEEGSVSLNDRCQIASEVIDAFWSIPDAYQQAISAPLLHHLGGIGFILGGSALTSSEQSGLEEGEWLYHRLRSVLLDLARLLSRLEGLLTSTDVSERLEKQVARIDERIMAMRQQNPTSAPSVSVPNQGDNPVLQQTPYPQGHHPQGQEYNETQPQPQPQAYHQPALNGPEILGPMSGDIGGVLSFPQDIFSDFTWAFNSV</sequence>
<dbReference type="GO" id="GO:0000981">
    <property type="term" value="F:DNA-binding transcription factor activity, RNA polymerase II-specific"/>
    <property type="evidence" value="ECO:0007669"/>
    <property type="project" value="InterPro"/>
</dbReference>
<dbReference type="EMBL" id="JPKY01000036">
    <property type="protein sequence ID" value="KFH45171.1"/>
    <property type="molecule type" value="Genomic_DNA"/>
</dbReference>
<evidence type="ECO:0000313" key="5">
    <source>
        <dbReference type="EMBL" id="KFH45171.1"/>
    </source>
</evidence>
<dbReference type="InterPro" id="IPR001138">
    <property type="entry name" value="Zn2Cys6_DnaBD"/>
</dbReference>
<evidence type="ECO:0000256" key="1">
    <source>
        <dbReference type="ARBA" id="ARBA00022723"/>
    </source>
</evidence>
<feature type="domain" description="Zn(2)-C6 fungal-type" evidence="4">
    <location>
        <begin position="26"/>
        <end position="58"/>
    </location>
</feature>
<dbReference type="PROSITE" id="PS50048">
    <property type="entry name" value="ZN2_CY6_FUNGAL_2"/>
    <property type="match status" value="1"/>
</dbReference>
<dbReference type="AlphaFoldDB" id="A0A086T739"/>
<evidence type="ECO:0000256" key="2">
    <source>
        <dbReference type="ARBA" id="ARBA00023242"/>
    </source>
</evidence>
<protein>
    <submittedName>
        <fullName evidence="5">Transcriptional activator protein-like protein</fullName>
    </submittedName>
</protein>
<dbReference type="Pfam" id="PF04082">
    <property type="entry name" value="Fungal_trans"/>
    <property type="match status" value="1"/>
</dbReference>
<organism evidence="5 6">
    <name type="scientific">Hapsidospora chrysogenum (strain ATCC 11550 / CBS 779.69 / DSM 880 / IAM 14645 / JCM 23072 / IMI 49137)</name>
    <name type="common">Acremonium chrysogenum</name>
    <dbReference type="NCBI Taxonomy" id="857340"/>
    <lineage>
        <taxon>Eukaryota</taxon>
        <taxon>Fungi</taxon>
        <taxon>Dikarya</taxon>
        <taxon>Ascomycota</taxon>
        <taxon>Pezizomycotina</taxon>
        <taxon>Sordariomycetes</taxon>
        <taxon>Hypocreomycetidae</taxon>
        <taxon>Hypocreales</taxon>
        <taxon>Bionectriaceae</taxon>
        <taxon>Hapsidospora</taxon>
    </lineage>
</organism>
<keyword evidence="1" id="KW-0479">Metal-binding</keyword>
<dbReference type="GO" id="GO:0008270">
    <property type="term" value="F:zinc ion binding"/>
    <property type="evidence" value="ECO:0007669"/>
    <property type="project" value="InterPro"/>
</dbReference>
<dbReference type="InterPro" id="IPR036864">
    <property type="entry name" value="Zn2-C6_fun-type_DNA-bd_sf"/>
</dbReference>
<comment type="caution">
    <text evidence="5">The sequence shown here is derived from an EMBL/GenBank/DDBJ whole genome shotgun (WGS) entry which is preliminary data.</text>
</comment>
<accession>A0A086T739</accession>
<evidence type="ECO:0000256" key="3">
    <source>
        <dbReference type="SAM" id="MobiDB-lite"/>
    </source>
</evidence>
<dbReference type="Pfam" id="PF00172">
    <property type="entry name" value="Zn_clus"/>
    <property type="match status" value="1"/>
</dbReference>
<name>A0A086T739_HAPC1</name>
<dbReference type="InterPro" id="IPR050987">
    <property type="entry name" value="AtrR-like"/>
</dbReference>
<dbReference type="CDD" id="cd00067">
    <property type="entry name" value="GAL4"/>
    <property type="match status" value="1"/>
</dbReference>
<feature type="region of interest" description="Disordered" evidence="3">
    <location>
        <begin position="60"/>
        <end position="96"/>
    </location>
</feature>
<dbReference type="GO" id="GO:0003677">
    <property type="term" value="F:DNA binding"/>
    <property type="evidence" value="ECO:0007669"/>
    <property type="project" value="InterPro"/>
</dbReference>
<dbReference type="SMART" id="SM00066">
    <property type="entry name" value="GAL4"/>
    <property type="match status" value="1"/>
</dbReference>
<reference evidence="6" key="1">
    <citation type="journal article" date="2014" name="Genome Announc.">
        <title>Genome sequence and annotation of Acremonium chrysogenum, producer of the beta-lactam antibiotic cephalosporin C.</title>
        <authorList>
            <person name="Terfehr D."/>
            <person name="Dahlmann T.A."/>
            <person name="Specht T."/>
            <person name="Zadra I."/>
            <person name="Kuernsteiner H."/>
            <person name="Kueck U."/>
        </authorList>
    </citation>
    <scope>NUCLEOTIDE SEQUENCE [LARGE SCALE GENOMIC DNA]</scope>
    <source>
        <strain evidence="6">ATCC 11550 / CBS 779.69 / DSM 880 / IAM 14645 / JCM 23072 / IMI 49137</strain>
    </source>
</reference>
<dbReference type="InterPro" id="IPR007219">
    <property type="entry name" value="XnlR_reg_dom"/>
</dbReference>
<dbReference type="PANTHER" id="PTHR46910">
    <property type="entry name" value="TRANSCRIPTION FACTOR PDR1"/>
    <property type="match status" value="1"/>
</dbReference>
<proteinExistence type="predicted"/>
<feature type="region of interest" description="Disordered" evidence="3">
    <location>
        <begin position="568"/>
        <end position="627"/>
    </location>
</feature>
<dbReference type="Gene3D" id="4.10.240.10">
    <property type="entry name" value="Zn(2)-C6 fungal-type DNA-binding domain"/>
    <property type="match status" value="1"/>
</dbReference>
<dbReference type="Proteomes" id="UP000029964">
    <property type="component" value="Unassembled WGS sequence"/>
</dbReference>
<keyword evidence="2" id="KW-0539">Nucleus</keyword>
<evidence type="ECO:0000313" key="6">
    <source>
        <dbReference type="Proteomes" id="UP000029964"/>
    </source>
</evidence>
<gene>
    <name evidence="5" type="ORF">ACRE_040210</name>
</gene>
<evidence type="ECO:0000259" key="4">
    <source>
        <dbReference type="PROSITE" id="PS50048"/>
    </source>
</evidence>
<dbReference type="GO" id="GO:0006351">
    <property type="term" value="P:DNA-templated transcription"/>
    <property type="evidence" value="ECO:0007669"/>
    <property type="project" value="InterPro"/>
</dbReference>
<dbReference type="OrthoDB" id="2123952at2759"/>
<dbReference type="SUPFAM" id="SSF57701">
    <property type="entry name" value="Zn2/Cys6 DNA-binding domain"/>
    <property type="match status" value="1"/>
</dbReference>
<dbReference type="PANTHER" id="PTHR46910:SF18">
    <property type="entry name" value="ZN(II)2CYS6 TRANSCRIPTION FACTOR (EUROFUNG)"/>
    <property type="match status" value="1"/>
</dbReference>
<feature type="compositionally biased region" description="Polar residues" evidence="3">
    <location>
        <begin position="568"/>
        <end position="592"/>
    </location>
</feature>
<dbReference type="HOGENOM" id="CLU_016203_1_0_1"/>
<dbReference type="CDD" id="cd12148">
    <property type="entry name" value="fungal_TF_MHR"/>
    <property type="match status" value="1"/>
</dbReference>
<keyword evidence="6" id="KW-1185">Reference proteome</keyword>